<evidence type="ECO:0000256" key="5">
    <source>
        <dbReference type="ARBA" id="ARBA00013189"/>
    </source>
</evidence>
<dbReference type="AlphaFoldDB" id="A0A430KP35"/>
<dbReference type="GO" id="GO:0003978">
    <property type="term" value="F:UDP-glucose 4-epimerase activity"/>
    <property type="evidence" value="ECO:0007669"/>
    <property type="project" value="UniProtKB-UniRule"/>
</dbReference>
<dbReference type="UniPathway" id="UPA00214"/>
<sequence>MAILVTGGAGYIGSHAVVMLLNAGYEVVVYDNLCNSRPEVFNRIETIAGKRPTFVEGDIRDRASLDALFSKYTIESVIHFAGLKAVGESVEKPLLYYKNNVEGSLTLFDVMASHDCKRIVFSSSATVYGDPANVPIRENFPTSATNPYGQSKLMIETVLNDLATSDAQWQISLLRYFNPVGAHESGLIGEDPQGIPNNLMPFVAQVAVGKRDKLSIFGGDYSTIDGTGVRDYIHVEDLAAGHLCALNALSPKHGCKAYNLGTGNGYSVLQVVNAFAGASGRDIPYQIVERRSGDIAECYADPEFSEKALGWKAKYDLQRMVADHWRWQSKNPDGYR</sequence>
<name>A0A430KP35_9GAMM</name>
<protein>
    <recommendedName>
        <fullName evidence="6 9">UDP-glucose 4-epimerase</fullName>
        <ecNumber evidence="5 9">5.1.3.2</ecNumber>
    </recommendedName>
</protein>
<evidence type="ECO:0000256" key="8">
    <source>
        <dbReference type="ARBA" id="ARBA00023235"/>
    </source>
</evidence>
<evidence type="ECO:0000256" key="2">
    <source>
        <dbReference type="ARBA" id="ARBA00001911"/>
    </source>
</evidence>
<dbReference type="Pfam" id="PF16363">
    <property type="entry name" value="GDP_Man_Dehyd"/>
    <property type="match status" value="1"/>
</dbReference>
<dbReference type="CDD" id="cd05247">
    <property type="entry name" value="UDP_G4E_1_SDR_e"/>
    <property type="match status" value="1"/>
</dbReference>
<evidence type="ECO:0000256" key="1">
    <source>
        <dbReference type="ARBA" id="ARBA00000083"/>
    </source>
</evidence>
<dbReference type="NCBIfam" id="NF007956">
    <property type="entry name" value="PRK10675.1"/>
    <property type="match status" value="1"/>
</dbReference>
<dbReference type="EMBL" id="RQXW01000012">
    <property type="protein sequence ID" value="RTE65226.1"/>
    <property type="molecule type" value="Genomic_DNA"/>
</dbReference>
<keyword evidence="9" id="KW-0119">Carbohydrate metabolism</keyword>
<comment type="similarity">
    <text evidence="4 9">Belongs to the NAD(P)-dependent epimerase/dehydratase family.</text>
</comment>
<dbReference type="EC" id="5.1.3.2" evidence="5 9"/>
<dbReference type="PANTHER" id="PTHR43725">
    <property type="entry name" value="UDP-GLUCOSE 4-EPIMERASE"/>
    <property type="match status" value="1"/>
</dbReference>
<evidence type="ECO:0000256" key="4">
    <source>
        <dbReference type="ARBA" id="ARBA00007637"/>
    </source>
</evidence>
<dbReference type="Proteomes" id="UP000283087">
    <property type="component" value="Unassembled WGS sequence"/>
</dbReference>
<dbReference type="InterPro" id="IPR036291">
    <property type="entry name" value="NAD(P)-bd_dom_sf"/>
</dbReference>
<comment type="catalytic activity">
    <reaction evidence="1 9">
        <text>UDP-alpha-D-glucose = UDP-alpha-D-galactose</text>
        <dbReference type="Rhea" id="RHEA:22168"/>
        <dbReference type="ChEBI" id="CHEBI:58885"/>
        <dbReference type="ChEBI" id="CHEBI:66914"/>
        <dbReference type="EC" id="5.1.3.2"/>
    </reaction>
</comment>
<comment type="subunit">
    <text evidence="9">Homodimer.</text>
</comment>
<accession>A0A430KP35</accession>
<dbReference type="InterPro" id="IPR005886">
    <property type="entry name" value="UDP_G4E"/>
</dbReference>
<dbReference type="NCBIfam" id="TIGR01179">
    <property type="entry name" value="galE"/>
    <property type="match status" value="1"/>
</dbReference>
<gene>
    <name evidence="11" type="primary">galE</name>
    <name evidence="11" type="ORF">EH243_13365</name>
</gene>
<feature type="domain" description="NAD(P)-binding" evidence="10">
    <location>
        <begin position="4"/>
        <end position="323"/>
    </location>
</feature>
<comment type="caution">
    <text evidence="11">The sequence shown here is derived from an EMBL/GenBank/DDBJ whole genome shotgun (WGS) entry which is preliminary data.</text>
</comment>
<dbReference type="Gene3D" id="3.40.50.720">
    <property type="entry name" value="NAD(P)-binding Rossmann-like Domain"/>
    <property type="match status" value="1"/>
</dbReference>
<dbReference type="GO" id="GO:0006012">
    <property type="term" value="P:galactose metabolic process"/>
    <property type="evidence" value="ECO:0007669"/>
    <property type="project" value="UniProtKB-UniPathway"/>
</dbReference>
<reference evidence="11 12" key="1">
    <citation type="submission" date="2018-11" db="EMBL/GenBank/DDBJ databases">
        <title>The draft genome sequence of Amphritea opalescens ANRC-JH13T.</title>
        <authorList>
            <person name="Fang Z."/>
            <person name="Zhang Y."/>
            <person name="Han X."/>
        </authorList>
    </citation>
    <scope>NUCLEOTIDE SEQUENCE [LARGE SCALE GENOMIC DNA]</scope>
    <source>
        <strain evidence="11 12">ANRC-JH13</strain>
    </source>
</reference>
<evidence type="ECO:0000256" key="3">
    <source>
        <dbReference type="ARBA" id="ARBA00004947"/>
    </source>
</evidence>
<keyword evidence="12" id="KW-1185">Reference proteome</keyword>
<evidence type="ECO:0000259" key="10">
    <source>
        <dbReference type="Pfam" id="PF16363"/>
    </source>
</evidence>
<dbReference type="RefSeq" id="WP_126159173.1">
    <property type="nucleotide sequence ID" value="NZ_RQXW01000012.1"/>
</dbReference>
<dbReference type="InterPro" id="IPR016040">
    <property type="entry name" value="NAD(P)-bd_dom"/>
</dbReference>
<comment type="pathway">
    <text evidence="3 9">Carbohydrate metabolism; galactose metabolism.</text>
</comment>
<dbReference type="PANTHER" id="PTHR43725:SF47">
    <property type="entry name" value="UDP-GLUCOSE 4-EPIMERASE"/>
    <property type="match status" value="1"/>
</dbReference>
<evidence type="ECO:0000256" key="7">
    <source>
        <dbReference type="ARBA" id="ARBA00023027"/>
    </source>
</evidence>
<dbReference type="SUPFAM" id="SSF51735">
    <property type="entry name" value="NAD(P)-binding Rossmann-fold domains"/>
    <property type="match status" value="1"/>
</dbReference>
<comment type="cofactor">
    <cofactor evidence="2 9">
        <name>NAD(+)</name>
        <dbReference type="ChEBI" id="CHEBI:57540"/>
    </cofactor>
</comment>
<proteinExistence type="inferred from homology"/>
<dbReference type="GO" id="GO:0005829">
    <property type="term" value="C:cytosol"/>
    <property type="evidence" value="ECO:0007669"/>
    <property type="project" value="TreeGrafter"/>
</dbReference>
<evidence type="ECO:0000256" key="6">
    <source>
        <dbReference type="ARBA" id="ARBA00018569"/>
    </source>
</evidence>
<organism evidence="11 12">
    <name type="scientific">Amphritea opalescens</name>
    <dbReference type="NCBI Taxonomy" id="2490544"/>
    <lineage>
        <taxon>Bacteria</taxon>
        <taxon>Pseudomonadati</taxon>
        <taxon>Pseudomonadota</taxon>
        <taxon>Gammaproteobacteria</taxon>
        <taxon>Oceanospirillales</taxon>
        <taxon>Oceanospirillaceae</taxon>
        <taxon>Amphritea</taxon>
    </lineage>
</organism>
<dbReference type="PRINTS" id="PR01713">
    <property type="entry name" value="NUCEPIMERASE"/>
</dbReference>
<evidence type="ECO:0000313" key="12">
    <source>
        <dbReference type="Proteomes" id="UP000283087"/>
    </source>
</evidence>
<dbReference type="OrthoDB" id="9803010at2"/>
<evidence type="ECO:0000313" key="11">
    <source>
        <dbReference type="EMBL" id="RTE65226.1"/>
    </source>
</evidence>
<dbReference type="Gene3D" id="3.90.25.10">
    <property type="entry name" value="UDP-galactose 4-epimerase, domain 1"/>
    <property type="match status" value="1"/>
</dbReference>
<keyword evidence="8 9" id="KW-0413">Isomerase</keyword>
<evidence type="ECO:0000256" key="9">
    <source>
        <dbReference type="RuleBase" id="RU366046"/>
    </source>
</evidence>
<keyword evidence="7 9" id="KW-0520">NAD</keyword>